<dbReference type="InterPro" id="IPR029058">
    <property type="entry name" value="AB_hydrolase_fold"/>
</dbReference>
<keyword evidence="1 4" id="KW-0378">Hydrolase</keyword>
<dbReference type="Gene3D" id="3.40.50.1820">
    <property type="entry name" value="alpha/beta hydrolase"/>
    <property type="match status" value="1"/>
</dbReference>
<reference evidence="4 5" key="1">
    <citation type="submission" date="2020-05" db="EMBL/GenBank/DDBJ databases">
        <title>Genome Sequencing of Type Strains.</title>
        <authorList>
            <person name="Lemaire J.F."/>
            <person name="Inderbitzin P."/>
            <person name="Gregorio O.A."/>
            <person name="Collins S.B."/>
            <person name="Wespe N."/>
            <person name="Knight-Connoni V."/>
        </authorList>
    </citation>
    <scope>NUCLEOTIDE SEQUENCE [LARGE SCALE GENOMIC DNA]</scope>
    <source>
        <strain evidence="4 5">ATCC 25174</strain>
    </source>
</reference>
<feature type="compositionally biased region" description="Low complexity" evidence="2">
    <location>
        <begin position="294"/>
        <end position="311"/>
    </location>
</feature>
<evidence type="ECO:0000259" key="3">
    <source>
        <dbReference type="Pfam" id="PF00561"/>
    </source>
</evidence>
<evidence type="ECO:0000313" key="4">
    <source>
        <dbReference type="EMBL" id="NUU17835.1"/>
    </source>
</evidence>
<evidence type="ECO:0000313" key="5">
    <source>
        <dbReference type="Proteomes" id="UP000565724"/>
    </source>
</evidence>
<evidence type="ECO:0000256" key="1">
    <source>
        <dbReference type="ARBA" id="ARBA00022801"/>
    </source>
</evidence>
<dbReference type="GO" id="GO:0016787">
    <property type="term" value="F:hydrolase activity"/>
    <property type="evidence" value="ECO:0007669"/>
    <property type="project" value="UniProtKB-KW"/>
</dbReference>
<organism evidence="4 5">
    <name type="scientific">Cellulomonas humilata</name>
    <dbReference type="NCBI Taxonomy" id="144055"/>
    <lineage>
        <taxon>Bacteria</taxon>
        <taxon>Bacillati</taxon>
        <taxon>Actinomycetota</taxon>
        <taxon>Actinomycetes</taxon>
        <taxon>Micrococcales</taxon>
        <taxon>Cellulomonadaceae</taxon>
        <taxon>Cellulomonas</taxon>
    </lineage>
</organism>
<feature type="domain" description="AB hydrolase-1" evidence="3">
    <location>
        <begin position="31"/>
        <end position="279"/>
    </location>
</feature>
<feature type="region of interest" description="Disordered" evidence="2">
    <location>
        <begin position="294"/>
        <end position="321"/>
    </location>
</feature>
<evidence type="ECO:0000256" key="2">
    <source>
        <dbReference type="SAM" id="MobiDB-lite"/>
    </source>
</evidence>
<dbReference type="SUPFAM" id="SSF53474">
    <property type="entry name" value="alpha/beta-Hydrolases"/>
    <property type="match status" value="1"/>
</dbReference>
<proteinExistence type="predicted"/>
<dbReference type="Proteomes" id="UP000565724">
    <property type="component" value="Unassembled WGS sequence"/>
</dbReference>
<accession>A0A7Y6A2S2</accession>
<dbReference type="PANTHER" id="PTHR43329">
    <property type="entry name" value="EPOXIDE HYDROLASE"/>
    <property type="match status" value="1"/>
</dbReference>
<dbReference type="InterPro" id="IPR000639">
    <property type="entry name" value="Epox_hydrolase-like"/>
</dbReference>
<dbReference type="RefSeq" id="WP_175347797.1">
    <property type="nucleotide sequence ID" value="NZ_JABMCI010000065.1"/>
</dbReference>
<protein>
    <submittedName>
        <fullName evidence="4">Alpha/beta hydrolase</fullName>
    </submittedName>
</protein>
<dbReference type="EMBL" id="JABMCI010000065">
    <property type="protein sequence ID" value="NUU17835.1"/>
    <property type="molecule type" value="Genomic_DNA"/>
</dbReference>
<dbReference type="PRINTS" id="PR00412">
    <property type="entry name" value="EPOXHYDRLASE"/>
</dbReference>
<sequence>MDAIPGLDGVTHRFVDLPGLRMHVAEAGSGPPVLLLHGFPQHWWEWRTVIPDLARDHHVICPDLRGAGWTDAPPGGYVREQLLADVVGLLDALGVEKVDLVAHDYGAILGFGLCLEHPDRVGGFLTFGGGHPFVRMHPRMLTVLWRLWFQWVIATPGLGPWVLRSGRQRLVRYLLRDFRTGADAMPDADMELFAAPLRDRARARAGSALYRNAILGEVGRIARGAYRDARLTTPTVVLYGADDPAGLPLELLGGYEDHADDLIQELVDRAGHFIADERPDAVVDHARALFRRTAQAAPPRATAARPASSRAIGTRNGEHDT</sequence>
<dbReference type="InterPro" id="IPR000073">
    <property type="entry name" value="AB_hydrolase_1"/>
</dbReference>
<comment type="caution">
    <text evidence="4">The sequence shown here is derived from an EMBL/GenBank/DDBJ whole genome shotgun (WGS) entry which is preliminary data.</text>
</comment>
<dbReference type="Pfam" id="PF00561">
    <property type="entry name" value="Abhydrolase_1"/>
    <property type="match status" value="1"/>
</dbReference>
<name>A0A7Y6A2S2_9CELL</name>
<gene>
    <name evidence="4" type="ORF">HP550_11310</name>
</gene>
<keyword evidence="5" id="KW-1185">Reference proteome</keyword>
<dbReference type="AlphaFoldDB" id="A0A7Y6A2S2"/>